<evidence type="ECO:0000313" key="2">
    <source>
        <dbReference type="EMBL" id="AEQ96228.1"/>
    </source>
</evidence>
<dbReference type="KEGG" id="xor:XOC_2082"/>
<dbReference type="Gene3D" id="3.30.470.30">
    <property type="entry name" value="DNA ligase/mRNA capping enzyme"/>
    <property type="match status" value="1"/>
</dbReference>
<proteinExistence type="predicted"/>
<name>G7TCQ0_XANOB</name>
<dbReference type="AlphaFoldDB" id="G7TCQ0"/>
<dbReference type="InterPro" id="IPR012310">
    <property type="entry name" value="DNA_ligase_ATP-dep_cent"/>
</dbReference>
<gene>
    <name evidence="2" type="ORF">XOC_2082</name>
</gene>
<keyword evidence="2" id="KW-0436">Ligase</keyword>
<dbReference type="GO" id="GO:0006310">
    <property type="term" value="P:DNA recombination"/>
    <property type="evidence" value="ECO:0007669"/>
    <property type="project" value="InterPro"/>
</dbReference>
<feature type="domain" description="ATP-dependent DNA ligase family profile" evidence="1">
    <location>
        <begin position="20"/>
        <end position="81"/>
    </location>
</feature>
<dbReference type="EMBL" id="CP003057">
    <property type="protein sequence ID" value="AEQ96228.1"/>
    <property type="molecule type" value="Genomic_DNA"/>
</dbReference>
<dbReference type="GO" id="GO:0005524">
    <property type="term" value="F:ATP binding"/>
    <property type="evidence" value="ECO:0007669"/>
    <property type="project" value="InterPro"/>
</dbReference>
<evidence type="ECO:0000313" key="3">
    <source>
        <dbReference type="Proteomes" id="UP000008851"/>
    </source>
</evidence>
<dbReference type="Pfam" id="PF01068">
    <property type="entry name" value="DNA_ligase_A_M"/>
    <property type="match status" value="1"/>
</dbReference>
<reference evidence="2 3" key="1">
    <citation type="journal article" date="2011" name="J. Bacteriol.">
        <title>Two new complete genome sequences offer insight into host and tissue specificity of plant pathogenic Xanthomonas spp.</title>
        <authorList>
            <person name="Bogdanove A.J."/>
            <person name="Koebnik R."/>
            <person name="Lu H."/>
            <person name="Furutani A."/>
            <person name="Angiuoli S.V."/>
            <person name="Patil P.B."/>
            <person name="Van Sluys M.A."/>
            <person name="Ryan R.P."/>
            <person name="Meyer D.F."/>
            <person name="Han S.W."/>
            <person name="Aparna G."/>
            <person name="Rajaram M."/>
            <person name="Delcher A.L."/>
            <person name="Phillippy A.M."/>
            <person name="Puiu D."/>
            <person name="Schatz M.C."/>
            <person name="Shumway M."/>
            <person name="Sommer D.D."/>
            <person name="Trapnell C."/>
            <person name="Benahmed F."/>
            <person name="Dimitrov G."/>
            <person name="Madupu R."/>
            <person name="Radune D."/>
            <person name="Sullivan S."/>
            <person name="Jha G."/>
            <person name="Ishihara H."/>
            <person name="Lee S.W."/>
            <person name="Pandey A."/>
            <person name="Sharma V."/>
            <person name="Sriariyanun M."/>
            <person name="Szurek B."/>
            <person name="Vera-Cruz C.M."/>
            <person name="Dorman K.S."/>
            <person name="Ronald P.C."/>
            <person name="Verdier V."/>
            <person name="Dow J.M."/>
            <person name="Sonti R.V."/>
            <person name="Tsuge S."/>
            <person name="Brendel V.P."/>
            <person name="Rabinowicz P.D."/>
            <person name="Leach J.E."/>
            <person name="White F.F."/>
            <person name="Salzberg S.L."/>
        </authorList>
    </citation>
    <scope>NUCLEOTIDE SEQUENCE [LARGE SCALE GENOMIC DNA]</scope>
    <source>
        <strain evidence="2 3">BLS256</strain>
    </source>
</reference>
<dbReference type="GO" id="GO:0006281">
    <property type="term" value="P:DNA repair"/>
    <property type="evidence" value="ECO:0007669"/>
    <property type="project" value="InterPro"/>
</dbReference>
<organism evidence="2 3">
    <name type="scientific">Xanthomonas oryzae pv. oryzicola (strain BLS256)</name>
    <dbReference type="NCBI Taxonomy" id="383407"/>
    <lineage>
        <taxon>Bacteria</taxon>
        <taxon>Pseudomonadati</taxon>
        <taxon>Pseudomonadota</taxon>
        <taxon>Gammaproteobacteria</taxon>
        <taxon>Lysobacterales</taxon>
        <taxon>Lysobacteraceae</taxon>
        <taxon>Xanthomonas</taxon>
    </lineage>
</organism>
<dbReference type="GO" id="GO:0003910">
    <property type="term" value="F:DNA ligase (ATP) activity"/>
    <property type="evidence" value="ECO:0007669"/>
    <property type="project" value="InterPro"/>
</dbReference>
<protein>
    <submittedName>
        <fullName evidence="2">ATP-dependent DNA ligase</fullName>
    </submittedName>
</protein>
<dbReference type="HOGENOM" id="CLU_2319396_0_0_6"/>
<dbReference type="eggNOG" id="COG1793">
    <property type="taxonomic scope" value="Bacteria"/>
</dbReference>
<evidence type="ECO:0000259" key="1">
    <source>
        <dbReference type="Pfam" id="PF01068"/>
    </source>
</evidence>
<dbReference type="Proteomes" id="UP000008851">
    <property type="component" value="Chromosome"/>
</dbReference>
<dbReference type="SUPFAM" id="SSF56091">
    <property type="entry name" value="DNA ligase/mRNA capping enzyme, catalytic domain"/>
    <property type="match status" value="1"/>
</dbReference>
<sequence length="99" mass="10868">MDDAAFAPQLARPGQFPPDGAQWLHEIKWDGYRILATLTAGKVRLWSRNGLEWTDKTPEIADAIQSLGLRSAQIDGELIAGRGSKEDVNLLQAPLSGER</sequence>
<accession>G7TCQ0</accession>